<feature type="region of interest" description="Disordered" evidence="3">
    <location>
        <begin position="1"/>
        <end position="62"/>
    </location>
</feature>
<keyword evidence="4" id="KW-1133">Transmembrane helix</keyword>
<name>A0A6N7ENF0_9MICO</name>
<feature type="coiled-coil region" evidence="2">
    <location>
        <begin position="108"/>
        <end position="142"/>
    </location>
</feature>
<dbReference type="InterPro" id="IPR010273">
    <property type="entry name" value="DUF881"/>
</dbReference>
<evidence type="ECO:0000256" key="2">
    <source>
        <dbReference type="SAM" id="Coils"/>
    </source>
</evidence>
<accession>A0A6N7ENF0</accession>
<dbReference type="Pfam" id="PF05949">
    <property type="entry name" value="DUF881"/>
    <property type="match status" value="1"/>
</dbReference>
<evidence type="ECO:0000313" key="6">
    <source>
        <dbReference type="Proteomes" id="UP000437709"/>
    </source>
</evidence>
<keyword evidence="6" id="KW-1185">Reference proteome</keyword>
<keyword evidence="2" id="KW-0175">Coiled coil</keyword>
<proteinExistence type="inferred from homology"/>
<evidence type="ECO:0000256" key="3">
    <source>
        <dbReference type="SAM" id="MobiDB-lite"/>
    </source>
</evidence>
<comment type="similarity">
    <text evidence="1">Belongs to the UPF0749 family.</text>
</comment>
<feature type="compositionally biased region" description="Gly residues" evidence="3">
    <location>
        <begin position="1"/>
        <end position="11"/>
    </location>
</feature>
<sequence>MSGRHGAGQAGEGEQPVGAADDAPRDDGARRDDAPRGDAPRDDAPRDDAPREGATAPSEERAATWREMLGPKLSLAHVVVALLCAGLGFGVVAQVRQTQGDALAAMRQDDLVRLLDELTQRNAELGEEQVDLRQDLAELRSSSDTRQAAQEAAAAQARTRGILAGTLPVHGPGIELTVHDPGGGVRAQTMVTILEELRNAGAESVELSGQRLTASSWILDDEVDGMVVDGTEISPPYEWTAIGDPETLAVALNIHGGALASVRNAGGTATVEESDDVQITAVRTLEETEHAVPVPPEEAAE</sequence>
<feature type="compositionally biased region" description="Basic and acidic residues" evidence="3">
    <location>
        <begin position="22"/>
        <end position="51"/>
    </location>
</feature>
<dbReference type="Proteomes" id="UP000437709">
    <property type="component" value="Unassembled WGS sequence"/>
</dbReference>
<dbReference type="RefSeq" id="WP_152195308.1">
    <property type="nucleotide sequence ID" value="NZ_VUKD01000003.1"/>
</dbReference>
<organism evidence="5 6">
    <name type="scientific">Georgenia subflava</name>
    <dbReference type="NCBI Taxonomy" id="1622177"/>
    <lineage>
        <taxon>Bacteria</taxon>
        <taxon>Bacillati</taxon>
        <taxon>Actinomycetota</taxon>
        <taxon>Actinomycetes</taxon>
        <taxon>Micrococcales</taxon>
        <taxon>Bogoriellaceae</taxon>
        <taxon>Georgenia</taxon>
    </lineage>
</organism>
<dbReference type="PANTHER" id="PTHR37313:SF2">
    <property type="entry name" value="UPF0749 PROTEIN YLXX"/>
    <property type="match status" value="1"/>
</dbReference>
<comment type="caution">
    <text evidence="5">The sequence shown here is derived from an EMBL/GenBank/DDBJ whole genome shotgun (WGS) entry which is preliminary data.</text>
</comment>
<dbReference type="GO" id="GO:0005886">
    <property type="term" value="C:plasma membrane"/>
    <property type="evidence" value="ECO:0007669"/>
    <property type="project" value="TreeGrafter"/>
</dbReference>
<gene>
    <name evidence="5" type="ORF">GB881_06675</name>
</gene>
<feature type="transmembrane region" description="Helical" evidence="4">
    <location>
        <begin position="75"/>
        <end position="93"/>
    </location>
</feature>
<evidence type="ECO:0000256" key="1">
    <source>
        <dbReference type="ARBA" id="ARBA00009108"/>
    </source>
</evidence>
<dbReference type="Gene3D" id="3.30.70.1880">
    <property type="entry name" value="Protein of unknown function DUF881"/>
    <property type="match status" value="1"/>
</dbReference>
<protein>
    <submittedName>
        <fullName evidence="5">DUF881 domain-containing protein</fullName>
    </submittedName>
</protein>
<dbReference type="OrthoDB" id="3211287at2"/>
<evidence type="ECO:0000313" key="5">
    <source>
        <dbReference type="EMBL" id="MPV36744.1"/>
    </source>
</evidence>
<evidence type="ECO:0000256" key="4">
    <source>
        <dbReference type="SAM" id="Phobius"/>
    </source>
</evidence>
<reference evidence="5 6" key="1">
    <citation type="submission" date="2019-10" db="EMBL/GenBank/DDBJ databases">
        <title>Georgenia wutianyii sp. nov. and Georgenia yuyongxinii sp. nov. isolated from plateau pika (Ochotona curzoniae) in the Qinghai-Tibet plateau of China.</title>
        <authorList>
            <person name="Tian Z."/>
        </authorList>
    </citation>
    <scope>NUCLEOTIDE SEQUENCE [LARGE SCALE GENOMIC DNA]</scope>
    <source>
        <strain evidence="5 6">JCM 19765</strain>
    </source>
</reference>
<dbReference type="AlphaFoldDB" id="A0A6N7ENF0"/>
<dbReference type="PANTHER" id="PTHR37313">
    <property type="entry name" value="UPF0749 PROTEIN RV1825"/>
    <property type="match status" value="1"/>
</dbReference>
<dbReference type="EMBL" id="WHPC01000018">
    <property type="protein sequence ID" value="MPV36744.1"/>
    <property type="molecule type" value="Genomic_DNA"/>
</dbReference>
<keyword evidence="4" id="KW-0812">Transmembrane</keyword>
<keyword evidence="4" id="KW-0472">Membrane</keyword>